<protein>
    <submittedName>
        <fullName evidence="1">Uncharacterized protein</fullName>
    </submittedName>
</protein>
<proteinExistence type="predicted"/>
<dbReference type="Proteomes" id="UP000662314">
    <property type="component" value="Unassembled WGS sequence"/>
</dbReference>
<sequence>MNTKLVESLLQVILSLSDEERLLLEERLFFDSSEASSRDLIQLAQIGGSFKFLEDEPDIYSLEDGEPI</sequence>
<evidence type="ECO:0000313" key="2">
    <source>
        <dbReference type="Proteomes" id="UP000662314"/>
    </source>
</evidence>
<dbReference type="EMBL" id="JAECZA010000080">
    <property type="protein sequence ID" value="MBH8574655.1"/>
    <property type="molecule type" value="Genomic_DNA"/>
</dbReference>
<dbReference type="AlphaFoldDB" id="A0A8J7I7T5"/>
<reference evidence="1 2" key="1">
    <citation type="journal article" date="2021" name="Int. J. Syst. Evol. Microbiol.">
        <title>Amazonocrinis nigriterrae gen. nov., sp. nov., Atlanticothrix silvestris gen. nov., sp. nov. and Dendronalium phyllosphericum gen. nov., sp. nov., nostocacean cyanobacteria from Brazilian environments.</title>
        <authorList>
            <person name="Alvarenga D.O."/>
            <person name="Andreote A.P.D."/>
            <person name="Branco L.H.Z."/>
            <person name="Delbaje E."/>
            <person name="Cruz R.B."/>
            <person name="Varani A.M."/>
            <person name="Fiore M.F."/>
        </authorList>
    </citation>
    <scope>NUCLEOTIDE SEQUENCE [LARGE SCALE GENOMIC DNA]</scope>
    <source>
        <strain evidence="1 2">CENA369</strain>
    </source>
</reference>
<keyword evidence="2" id="KW-1185">Reference proteome</keyword>
<name>A0A8J7I7T5_9NOST</name>
<dbReference type="RefSeq" id="WP_214433451.1">
    <property type="nucleotide sequence ID" value="NZ_CAWPUQ010000318.1"/>
</dbReference>
<accession>A0A8J7I7T5</accession>
<comment type="caution">
    <text evidence="1">The sequence shown here is derived from an EMBL/GenBank/DDBJ whole genome shotgun (WGS) entry which is preliminary data.</text>
</comment>
<organism evidence="1 2">
    <name type="scientific">Dendronalium phyllosphericum CENA369</name>
    <dbReference type="NCBI Taxonomy" id="1725256"/>
    <lineage>
        <taxon>Bacteria</taxon>
        <taxon>Bacillati</taxon>
        <taxon>Cyanobacteriota</taxon>
        <taxon>Cyanophyceae</taxon>
        <taxon>Nostocales</taxon>
        <taxon>Nostocaceae</taxon>
        <taxon>Dendronalium</taxon>
        <taxon>Dendronalium phyllosphericum</taxon>
    </lineage>
</organism>
<evidence type="ECO:0000313" key="1">
    <source>
        <dbReference type="EMBL" id="MBH8574655.1"/>
    </source>
</evidence>
<gene>
    <name evidence="1" type="ORF">I8752_16810</name>
</gene>